<dbReference type="AlphaFoldDB" id="A0A0C9UVU2"/>
<keyword evidence="1" id="KW-1133">Transmembrane helix</keyword>
<keyword evidence="3" id="KW-1185">Reference proteome</keyword>
<sequence>MESRLGMESTRRKLHRVTPCPIKTHLCLFFWTVSDDNVKAAWTALLSENKMDFAAARYSRLLAVESNEIEHVFLLGGESLIRLALETFAGILKASPEVAVEHTCHLHTLLLKSNQISSVIVDSEMIDYLVPLGVYRRRLVTTTVDGIDGVVQFTKCQDIPEEMVSFMSQLKVVNAVYDVLGFILILLLGLLVVNRFTIREGGLDPLNIRENSSVRHS</sequence>
<gene>
    <name evidence="2" type="ORF">M422DRAFT_258135</name>
</gene>
<protein>
    <submittedName>
        <fullName evidence="2">Unplaced genomic scaffold SPHSTscaffold_80, whole genome shotgun sequence</fullName>
    </submittedName>
</protein>
<keyword evidence="1" id="KW-0472">Membrane</keyword>
<evidence type="ECO:0000313" key="3">
    <source>
        <dbReference type="Proteomes" id="UP000054279"/>
    </source>
</evidence>
<organism evidence="2 3">
    <name type="scientific">Sphaerobolus stellatus (strain SS14)</name>
    <dbReference type="NCBI Taxonomy" id="990650"/>
    <lineage>
        <taxon>Eukaryota</taxon>
        <taxon>Fungi</taxon>
        <taxon>Dikarya</taxon>
        <taxon>Basidiomycota</taxon>
        <taxon>Agaricomycotina</taxon>
        <taxon>Agaricomycetes</taxon>
        <taxon>Phallomycetidae</taxon>
        <taxon>Geastrales</taxon>
        <taxon>Sphaerobolaceae</taxon>
        <taxon>Sphaerobolus</taxon>
    </lineage>
</organism>
<proteinExistence type="predicted"/>
<accession>A0A0C9UVU2</accession>
<dbReference type="HOGENOM" id="CLU_1272985_0_0_1"/>
<dbReference type="OrthoDB" id="439046at2759"/>
<name>A0A0C9UVU2_SPHS4</name>
<feature type="transmembrane region" description="Helical" evidence="1">
    <location>
        <begin position="175"/>
        <end position="193"/>
    </location>
</feature>
<dbReference type="EMBL" id="KN837155">
    <property type="protein sequence ID" value="KIJ38984.1"/>
    <property type="molecule type" value="Genomic_DNA"/>
</dbReference>
<evidence type="ECO:0000256" key="1">
    <source>
        <dbReference type="SAM" id="Phobius"/>
    </source>
</evidence>
<evidence type="ECO:0000313" key="2">
    <source>
        <dbReference type="EMBL" id="KIJ38984.1"/>
    </source>
</evidence>
<reference evidence="2 3" key="1">
    <citation type="submission" date="2014-06" db="EMBL/GenBank/DDBJ databases">
        <title>Evolutionary Origins and Diversification of the Mycorrhizal Mutualists.</title>
        <authorList>
            <consortium name="DOE Joint Genome Institute"/>
            <consortium name="Mycorrhizal Genomics Consortium"/>
            <person name="Kohler A."/>
            <person name="Kuo A."/>
            <person name="Nagy L.G."/>
            <person name="Floudas D."/>
            <person name="Copeland A."/>
            <person name="Barry K.W."/>
            <person name="Cichocki N."/>
            <person name="Veneault-Fourrey C."/>
            <person name="LaButti K."/>
            <person name="Lindquist E.A."/>
            <person name="Lipzen A."/>
            <person name="Lundell T."/>
            <person name="Morin E."/>
            <person name="Murat C."/>
            <person name="Riley R."/>
            <person name="Ohm R."/>
            <person name="Sun H."/>
            <person name="Tunlid A."/>
            <person name="Henrissat B."/>
            <person name="Grigoriev I.V."/>
            <person name="Hibbett D.S."/>
            <person name="Martin F."/>
        </authorList>
    </citation>
    <scope>NUCLEOTIDE SEQUENCE [LARGE SCALE GENOMIC DNA]</scope>
    <source>
        <strain evidence="2 3">SS14</strain>
    </source>
</reference>
<keyword evidence="1" id="KW-0812">Transmembrane</keyword>
<dbReference type="Proteomes" id="UP000054279">
    <property type="component" value="Unassembled WGS sequence"/>
</dbReference>